<feature type="compositionally biased region" description="Polar residues" evidence="1">
    <location>
        <begin position="112"/>
        <end position="130"/>
    </location>
</feature>
<sequence length="193" mass="22263">MKEIENGRISHHSSMPLVSRLDHLDFIMKYLEGKISLQKGMEKARLPLDLAMREAYFKGSLLDRVTSLEHRVFQLCLDLEFSSTSSTSTSTSGYASSSRGGSRGQSIPRSLPTFTNPNQFHKQESRQPLLSRSEIQDLGRERNQMVRVETQNQRKVEVEALDQKPRAEQWVRKQNWESLEEIEHLEKAMDMAI</sequence>
<feature type="compositionally biased region" description="Low complexity" evidence="1">
    <location>
        <begin position="83"/>
        <end position="110"/>
    </location>
</feature>
<accession>A0ABR0P318</accession>
<gene>
    <name evidence="2" type="ORF">PVK06_028424</name>
</gene>
<evidence type="ECO:0000313" key="2">
    <source>
        <dbReference type="EMBL" id="KAK5812978.1"/>
    </source>
</evidence>
<keyword evidence="3" id="KW-1185">Reference proteome</keyword>
<dbReference type="Proteomes" id="UP001358586">
    <property type="component" value="Chromosome 8"/>
</dbReference>
<comment type="caution">
    <text evidence="2">The sequence shown here is derived from an EMBL/GenBank/DDBJ whole genome shotgun (WGS) entry which is preliminary data.</text>
</comment>
<feature type="region of interest" description="Disordered" evidence="1">
    <location>
        <begin position="83"/>
        <end position="130"/>
    </location>
</feature>
<dbReference type="PANTHER" id="PTHR34190">
    <property type="entry name" value="EXPRESSED PROTEIN"/>
    <property type="match status" value="1"/>
</dbReference>
<dbReference type="PANTHER" id="PTHR34190:SF3">
    <property type="entry name" value="MICROSPORE-SPECIFIC PROMOTER 2"/>
    <property type="match status" value="1"/>
</dbReference>
<reference evidence="2 3" key="1">
    <citation type="submission" date="2023-03" db="EMBL/GenBank/DDBJ databases">
        <title>WGS of Gossypium arboreum.</title>
        <authorList>
            <person name="Yu D."/>
        </authorList>
    </citation>
    <scope>NUCLEOTIDE SEQUENCE [LARGE SCALE GENOMIC DNA]</scope>
    <source>
        <tissue evidence="2">Leaf</tissue>
    </source>
</reference>
<name>A0ABR0P318_GOSAR</name>
<evidence type="ECO:0000256" key="1">
    <source>
        <dbReference type="SAM" id="MobiDB-lite"/>
    </source>
</evidence>
<evidence type="ECO:0000313" key="3">
    <source>
        <dbReference type="Proteomes" id="UP001358586"/>
    </source>
</evidence>
<proteinExistence type="predicted"/>
<dbReference type="EMBL" id="JARKNE010000008">
    <property type="protein sequence ID" value="KAK5812978.1"/>
    <property type="molecule type" value="Genomic_DNA"/>
</dbReference>
<protein>
    <submittedName>
        <fullName evidence="2">Uncharacterized protein</fullName>
    </submittedName>
</protein>
<organism evidence="2 3">
    <name type="scientific">Gossypium arboreum</name>
    <name type="common">Tree cotton</name>
    <name type="synonym">Gossypium nanking</name>
    <dbReference type="NCBI Taxonomy" id="29729"/>
    <lineage>
        <taxon>Eukaryota</taxon>
        <taxon>Viridiplantae</taxon>
        <taxon>Streptophyta</taxon>
        <taxon>Embryophyta</taxon>
        <taxon>Tracheophyta</taxon>
        <taxon>Spermatophyta</taxon>
        <taxon>Magnoliopsida</taxon>
        <taxon>eudicotyledons</taxon>
        <taxon>Gunneridae</taxon>
        <taxon>Pentapetalae</taxon>
        <taxon>rosids</taxon>
        <taxon>malvids</taxon>
        <taxon>Malvales</taxon>
        <taxon>Malvaceae</taxon>
        <taxon>Malvoideae</taxon>
        <taxon>Gossypium</taxon>
    </lineage>
</organism>